<dbReference type="InterPro" id="IPR011059">
    <property type="entry name" value="Metal-dep_hydrolase_composite"/>
</dbReference>
<name>A0A1I7C0U3_9ENTR</name>
<keyword evidence="2" id="KW-0378">Hydrolase</keyword>
<dbReference type="Gene3D" id="2.30.40.10">
    <property type="entry name" value="Urease, subunit C, domain 1"/>
    <property type="match status" value="2"/>
</dbReference>
<gene>
    <name evidence="2" type="ORF">SAMN05192562_103106</name>
</gene>
<accession>A0A1I7C0U3</accession>
<dbReference type="InterPro" id="IPR032466">
    <property type="entry name" value="Metal_Hydrolase"/>
</dbReference>
<dbReference type="AlphaFoldDB" id="A0A1I7C0U3"/>
<sequence length="378" mass="41901">MIINNVKLILEDEVVDGSLEVRDGVIRTFAETQSRQPGAHDGDGGWLLPGLIELHTDNLDKFFTPRPKVDWPAHSAMSSHDALMVANGITTVLDAVAIGDVRDGGDRLENLEKMINAVEDSQKRGLNRAEHRLHLRCELPHHTTLPLFEKLVGREPVTLVSLMDHSPGQRQYASYEKYRDYFQGKYHLTNEQMDAFEQEQLALAAEWSQPNRLAIAALCRSRNLPLASHDDATREHVVESHQLGSVIAEFPTTFAAAEASREHGLSVLMGAPNIVRGGSHSGNVAAHKLAQLGMLDILSSDYYPASLLDAAFRVAADELNDFTLPRAIHLVTKNPAQALKLDDRGTLGEGKRADLVLVHNKGDHVRVDHVWREGKRVF</sequence>
<dbReference type="EMBL" id="FPAU01000003">
    <property type="protein sequence ID" value="SFT93060.1"/>
    <property type="molecule type" value="Genomic_DNA"/>
</dbReference>
<dbReference type="SUPFAM" id="SSF51556">
    <property type="entry name" value="Metallo-dependent hydrolases"/>
    <property type="match status" value="1"/>
</dbReference>
<dbReference type="PIRSF" id="PIRSF038971">
    <property type="entry name" value="PhnM"/>
    <property type="match status" value="1"/>
</dbReference>
<dbReference type="Proteomes" id="UP000199187">
    <property type="component" value="Unassembled WGS sequence"/>
</dbReference>
<evidence type="ECO:0000313" key="2">
    <source>
        <dbReference type="EMBL" id="SFT93060.1"/>
    </source>
</evidence>
<dbReference type="PANTHER" id="PTHR43135">
    <property type="entry name" value="ALPHA-D-RIBOSE 1-METHYLPHOSPHONATE 5-TRIPHOSPHATE DIPHOSPHATASE"/>
    <property type="match status" value="1"/>
</dbReference>
<evidence type="ECO:0000313" key="3">
    <source>
        <dbReference type="Proteomes" id="UP000199187"/>
    </source>
</evidence>
<dbReference type="NCBIfam" id="NF011990">
    <property type="entry name" value="PRK15446.2-6"/>
    <property type="match status" value="1"/>
</dbReference>
<reference evidence="3" key="1">
    <citation type="submission" date="2016-10" db="EMBL/GenBank/DDBJ databases">
        <authorList>
            <person name="Varghese N."/>
            <person name="Submissions S."/>
        </authorList>
    </citation>
    <scope>NUCLEOTIDE SEQUENCE [LARGE SCALE GENOMIC DNA]</scope>
    <source>
        <strain evidence="3">Ah-143</strain>
    </source>
</reference>
<protein>
    <submittedName>
        <fullName evidence="2">Ribophosphonate triphosphate hydrolase</fullName>
    </submittedName>
</protein>
<dbReference type="InterPro" id="IPR012696">
    <property type="entry name" value="PhnM"/>
</dbReference>
<dbReference type="NCBIfam" id="NF011987">
    <property type="entry name" value="PRK15446.2-3"/>
    <property type="match status" value="1"/>
</dbReference>
<dbReference type="NCBIfam" id="NF011981">
    <property type="entry name" value="PRK15446.1-2"/>
    <property type="match status" value="1"/>
</dbReference>
<dbReference type="InterPro" id="IPR013108">
    <property type="entry name" value="Amidohydro_3"/>
</dbReference>
<organism evidence="2 3">
    <name type="scientific">Kosakonia arachidis</name>
    <dbReference type="NCBI Taxonomy" id="551989"/>
    <lineage>
        <taxon>Bacteria</taxon>
        <taxon>Pseudomonadati</taxon>
        <taxon>Pseudomonadota</taxon>
        <taxon>Gammaproteobacteria</taxon>
        <taxon>Enterobacterales</taxon>
        <taxon>Enterobacteriaceae</taxon>
        <taxon>Kosakonia</taxon>
    </lineage>
</organism>
<keyword evidence="3" id="KW-1185">Reference proteome</keyword>
<dbReference type="OrthoDB" id="9785413at2"/>
<dbReference type="PANTHER" id="PTHR43135:SF3">
    <property type="entry name" value="ALPHA-D-RIBOSE 1-METHYLPHOSPHONATE 5-TRIPHOSPHATE DIPHOSPHATASE"/>
    <property type="match status" value="1"/>
</dbReference>
<dbReference type="InterPro" id="IPR051781">
    <property type="entry name" value="Metallo-dep_Hydrolase"/>
</dbReference>
<evidence type="ECO:0000259" key="1">
    <source>
        <dbReference type="Pfam" id="PF07969"/>
    </source>
</evidence>
<dbReference type="GO" id="GO:0016810">
    <property type="term" value="F:hydrolase activity, acting on carbon-nitrogen (but not peptide) bonds"/>
    <property type="evidence" value="ECO:0007669"/>
    <property type="project" value="InterPro"/>
</dbReference>
<dbReference type="SUPFAM" id="SSF51338">
    <property type="entry name" value="Composite domain of metallo-dependent hydrolases"/>
    <property type="match status" value="1"/>
</dbReference>
<dbReference type="NCBIfam" id="TIGR02318">
    <property type="entry name" value="phosphono_phnM"/>
    <property type="match status" value="1"/>
</dbReference>
<proteinExistence type="predicted"/>
<dbReference type="RefSeq" id="WP_090121917.1">
    <property type="nucleotide sequence ID" value="NZ_CP045300.1"/>
</dbReference>
<dbReference type="Gene3D" id="3.20.20.140">
    <property type="entry name" value="Metal-dependent hydrolases"/>
    <property type="match status" value="2"/>
</dbReference>
<dbReference type="GO" id="GO:0019700">
    <property type="term" value="P:organic phosphonate catabolic process"/>
    <property type="evidence" value="ECO:0007669"/>
    <property type="project" value="InterPro"/>
</dbReference>
<feature type="domain" description="Amidohydrolase 3" evidence="1">
    <location>
        <begin position="284"/>
        <end position="378"/>
    </location>
</feature>
<dbReference type="CDD" id="cd01306">
    <property type="entry name" value="PhnM"/>
    <property type="match status" value="1"/>
</dbReference>
<dbReference type="Pfam" id="PF07969">
    <property type="entry name" value="Amidohydro_3"/>
    <property type="match status" value="1"/>
</dbReference>
<dbReference type="NCBIfam" id="NF011984">
    <property type="entry name" value="PRK15446.1-5"/>
    <property type="match status" value="1"/>
</dbReference>